<dbReference type="AlphaFoldDB" id="A0A061S820"/>
<feature type="compositionally biased region" description="Basic residues" evidence="1">
    <location>
        <begin position="214"/>
        <end position="227"/>
    </location>
</feature>
<accession>A0A061S820</accession>
<dbReference type="EMBL" id="GBEZ01004843">
    <property type="protein sequence ID" value="JAC80403.1"/>
    <property type="molecule type" value="Transcribed_RNA"/>
</dbReference>
<proteinExistence type="predicted"/>
<organism evidence="2">
    <name type="scientific">Tetraselmis sp. GSL018</name>
    <dbReference type="NCBI Taxonomy" id="582737"/>
    <lineage>
        <taxon>Eukaryota</taxon>
        <taxon>Viridiplantae</taxon>
        <taxon>Chlorophyta</taxon>
        <taxon>core chlorophytes</taxon>
        <taxon>Chlorodendrophyceae</taxon>
        <taxon>Chlorodendrales</taxon>
        <taxon>Chlorodendraceae</taxon>
        <taxon>Tetraselmis</taxon>
    </lineage>
</organism>
<protein>
    <submittedName>
        <fullName evidence="2">Uncharacterized protein</fullName>
    </submittedName>
</protein>
<name>A0A061S820_9CHLO</name>
<evidence type="ECO:0000313" key="2">
    <source>
        <dbReference type="EMBL" id="JAC80403.1"/>
    </source>
</evidence>
<gene>
    <name evidence="2" type="ORF">TSPGSL018_10345</name>
</gene>
<reference evidence="2" key="1">
    <citation type="submission" date="2014-05" db="EMBL/GenBank/DDBJ databases">
        <title>The transcriptome of the halophilic microalga Tetraselmis sp. GSL018 isolated from the Great Salt Lake, Utah.</title>
        <authorList>
            <person name="Jinkerson R.E."/>
            <person name="D'Adamo S."/>
            <person name="Posewitz M.C."/>
        </authorList>
    </citation>
    <scope>NUCLEOTIDE SEQUENCE</scope>
    <source>
        <strain evidence="2">GSL018</strain>
    </source>
</reference>
<feature type="region of interest" description="Disordered" evidence="1">
    <location>
        <begin position="196"/>
        <end position="227"/>
    </location>
</feature>
<sequence length="291" mass="31916">MVAGRLRASPRPESPGKEELLRGPGAFGSRRIGFGGRIDGRVPPRARRTLGGHHGQQSKQQRRPRTLWKLWPGRPSPGPVRGSGERPSGRERMVWRVHARVLLRRPFGVPCCRPGQLQPPRPRLCRSPRHGRAAAGNRELGMADARGLCRGGPRGGPLARVRQAGPLGDLAGLVAEAARARAGAREPAVLALLPAPDAQRPRAPRVPPPPLPRVPRRAQGRKRGAGRRRRWRCSLACLRGVPWSCTGGHPRLAALRGLRHSLLHRVLVAVHLRRRRAGAQRRVVLLPAPQR</sequence>
<feature type="region of interest" description="Disordered" evidence="1">
    <location>
        <begin position="1"/>
        <end position="91"/>
    </location>
</feature>
<evidence type="ECO:0000256" key="1">
    <source>
        <dbReference type="SAM" id="MobiDB-lite"/>
    </source>
</evidence>
<feature type="compositionally biased region" description="Pro residues" evidence="1">
    <location>
        <begin position="204"/>
        <end position="213"/>
    </location>
</feature>